<dbReference type="EnsemblMetazoa" id="ENSAATROPT012044">
    <property type="protein sequence ID" value="ENSAATROPP010914"/>
    <property type="gene ID" value="ENSAATROPG009803"/>
</dbReference>
<dbReference type="InterPro" id="IPR036236">
    <property type="entry name" value="Znf_C2H2_sf"/>
</dbReference>
<organism evidence="13 14">
    <name type="scientific">Anopheles atroparvus</name>
    <name type="common">European mosquito</name>
    <dbReference type="NCBI Taxonomy" id="41427"/>
    <lineage>
        <taxon>Eukaryota</taxon>
        <taxon>Metazoa</taxon>
        <taxon>Ecdysozoa</taxon>
        <taxon>Arthropoda</taxon>
        <taxon>Hexapoda</taxon>
        <taxon>Insecta</taxon>
        <taxon>Pterygota</taxon>
        <taxon>Neoptera</taxon>
        <taxon>Endopterygota</taxon>
        <taxon>Diptera</taxon>
        <taxon>Nematocera</taxon>
        <taxon>Culicoidea</taxon>
        <taxon>Culicidae</taxon>
        <taxon>Anophelinae</taxon>
        <taxon>Anopheles</taxon>
    </lineage>
</organism>
<dbReference type="GO" id="GO:0000981">
    <property type="term" value="F:DNA-binding transcription factor activity, RNA polymerase II-specific"/>
    <property type="evidence" value="ECO:0007669"/>
    <property type="project" value="TreeGrafter"/>
</dbReference>
<feature type="domain" description="C2H2-type" evidence="11">
    <location>
        <begin position="373"/>
        <end position="400"/>
    </location>
</feature>
<dbReference type="PANTHER" id="PTHR24381:SF390">
    <property type="entry name" value="ZINC FINGER PROTEIN 37 HOMOLOG"/>
    <property type="match status" value="1"/>
</dbReference>
<feature type="region of interest" description="Disordered" evidence="10">
    <location>
        <begin position="544"/>
        <end position="570"/>
    </location>
</feature>
<feature type="compositionally biased region" description="Basic and acidic residues" evidence="10">
    <location>
        <begin position="235"/>
        <end position="253"/>
    </location>
</feature>
<dbReference type="Pfam" id="PF07776">
    <property type="entry name" value="zf-AD"/>
    <property type="match status" value="1"/>
</dbReference>
<feature type="compositionally biased region" description="Polar residues" evidence="10">
    <location>
        <begin position="142"/>
        <end position="152"/>
    </location>
</feature>
<keyword evidence="3" id="KW-0677">Repeat</keyword>
<evidence type="ECO:0000256" key="5">
    <source>
        <dbReference type="ARBA" id="ARBA00022833"/>
    </source>
</evidence>
<feature type="domain" description="C2H2-type" evidence="11">
    <location>
        <begin position="485"/>
        <end position="514"/>
    </location>
</feature>
<feature type="binding site" evidence="9">
    <location>
        <position position="77"/>
    </location>
    <ligand>
        <name>Zn(2+)</name>
        <dbReference type="ChEBI" id="CHEBI:29105"/>
    </ligand>
</feature>
<dbReference type="PROSITE" id="PS00028">
    <property type="entry name" value="ZINC_FINGER_C2H2_1"/>
    <property type="match status" value="8"/>
</dbReference>
<evidence type="ECO:0000259" key="12">
    <source>
        <dbReference type="PROSITE" id="PS51915"/>
    </source>
</evidence>
<dbReference type="Pfam" id="PF00096">
    <property type="entry name" value="zf-C2H2"/>
    <property type="match status" value="4"/>
</dbReference>
<dbReference type="FunFam" id="3.30.160.60:FF:000100">
    <property type="entry name" value="Zinc finger 45-like"/>
    <property type="match status" value="1"/>
</dbReference>
<name>A0AAG5DJC9_ANOAO</name>
<feature type="domain" description="C2H2-type" evidence="11">
    <location>
        <begin position="457"/>
        <end position="484"/>
    </location>
</feature>
<dbReference type="GO" id="GO:0000977">
    <property type="term" value="F:RNA polymerase II transcription regulatory region sequence-specific DNA binding"/>
    <property type="evidence" value="ECO:0007669"/>
    <property type="project" value="TreeGrafter"/>
</dbReference>
<proteinExistence type="predicted"/>
<dbReference type="SUPFAM" id="SSF57667">
    <property type="entry name" value="beta-beta-alpha zinc fingers"/>
    <property type="match status" value="5"/>
</dbReference>
<feature type="compositionally biased region" description="Basic residues" evidence="10">
    <location>
        <begin position="153"/>
        <end position="166"/>
    </location>
</feature>
<dbReference type="GO" id="GO:0008270">
    <property type="term" value="F:zinc ion binding"/>
    <property type="evidence" value="ECO:0007669"/>
    <property type="project" value="UniProtKB-UniRule"/>
</dbReference>
<feature type="domain" description="C2H2-type" evidence="11">
    <location>
        <begin position="289"/>
        <end position="316"/>
    </location>
</feature>
<dbReference type="SMART" id="SM00355">
    <property type="entry name" value="ZnF_C2H2"/>
    <property type="match status" value="9"/>
</dbReference>
<dbReference type="GO" id="GO:0005634">
    <property type="term" value="C:nucleus"/>
    <property type="evidence" value="ECO:0007669"/>
    <property type="project" value="UniProtKB-SubCell"/>
</dbReference>
<reference evidence="13" key="1">
    <citation type="submission" date="2024-04" db="UniProtKB">
        <authorList>
            <consortium name="EnsemblMetazoa"/>
        </authorList>
    </citation>
    <scope>IDENTIFICATION</scope>
    <source>
        <strain evidence="13">EBRO</strain>
    </source>
</reference>
<feature type="domain" description="C2H2-type" evidence="11">
    <location>
        <begin position="429"/>
        <end position="456"/>
    </location>
</feature>
<dbReference type="FunFam" id="3.30.160.60:FF:000072">
    <property type="entry name" value="zinc finger protein 143 isoform X1"/>
    <property type="match status" value="1"/>
</dbReference>
<dbReference type="Proteomes" id="UP000075880">
    <property type="component" value="Unassembled WGS sequence"/>
</dbReference>
<keyword evidence="7" id="KW-0539">Nucleus</keyword>
<dbReference type="FunFam" id="3.30.160.60:FF:001818">
    <property type="entry name" value="GDNF-inducible zinc finger protein 1 isoform X1"/>
    <property type="match status" value="1"/>
</dbReference>
<feature type="domain" description="ZAD" evidence="12">
    <location>
        <begin position="16"/>
        <end position="101"/>
    </location>
</feature>
<evidence type="ECO:0000256" key="4">
    <source>
        <dbReference type="ARBA" id="ARBA00022771"/>
    </source>
</evidence>
<protein>
    <recommendedName>
        <fullName evidence="15">Protein krueppel</fullName>
    </recommendedName>
</protein>
<dbReference type="PANTHER" id="PTHR24381">
    <property type="entry name" value="ZINC FINGER PROTEIN"/>
    <property type="match status" value="1"/>
</dbReference>
<evidence type="ECO:0000259" key="11">
    <source>
        <dbReference type="PROSITE" id="PS50157"/>
    </source>
</evidence>
<dbReference type="PROSITE" id="PS50157">
    <property type="entry name" value="ZINC_FINGER_C2H2_2"/>
    <property type="match status" value="8"/>
</dbReference>
<evidence type="ECO:0000256" key="6">
    <source>
        <dbReference type="ARBA" id="ARBA00023125"/>
    </source>
</evidence>
<dbReference type="AlphaFoldDB" id="A0AAG5DJC9"/>
<feature type="binding site" evidence="9">
    <location>
        <position position="18"/>
    </location>
    <ligand>
        <name>Zn(2+)</name>
        <dbReference type="ChEBI" id="CHEBI:29105"/>
    </ligand>
</feature>
<keyword evidence="14" id="KW-1185">Reference proteome</keyword>
<evidence type="ECO:0000313" key="14">
    <source>
        <dbReference type="Proteomes" id="UP000075880"/>
    </source>
</evidence>
<feature type="domain" description="C2H2-type" evidence="11">
    <location>
        <begin position="401"/>
        <end position="428"/>
    </location>
</feature>
<dbReference type="FunFam" id="3.30.160.60:FF:000110">
    <property type="entry name" value="Zinc finger protein-like"/>
    <property type="match status" value="1"/>
</dbReference>
<evidence type="ECO:0000256" key="2">
    <source>
        <dbReference type="ARBA" id="ARBA00022723"/>
    </source>
</evidence>
<evidence type="ECO:0000256" key="8">
    <source>
        <dbReference type="PROSITE-ProRule" id="PRU00042"/>
    </source>
</evidence>
<dbReference type="PROSITE" id="PS51915">
    <property type="entry name" value="ZAD"/>
    <property type="match status" value="1"/>
</dbReference>
<keyword evidence="5 9" id="KW-0862">Zinc</keyword>
<feature type="binding site" evidence="9">
    <location>
        <position position="74"/>
    </location>
    <ligand>
        <name>Zn(2+)</name>
        <dbReference type="ChEBI" id="CHEBI:29105"/>
    </ligand>
</feature>
<dbReference type="InterPro" id="IPR013087">
    <property type="entry name" value="Znf_C2H2_type"/>
</dbReference>
<accession>A0AAG5DJC9</accession>
<keyword evidence="6" id="KW-0238">DNA-binding</keyword>
<evidence type="ECO:0000256" key="9">
    <source>
        <dbReference type="PROSITE-ProRule" id="PRU01263"/>
    </source>
</evidence>
<dbReference type="Gene3D" id="3.30.160.60">
    <property type="entry name" value="Classic Zinc Finger"/>
    <property type="match status" value="8"/>
</dbReference>
<feature type="domain" description="C2H2-type" evidence="11">
    <location>
        <begin position="345"/>
        <end position="372"/>
    </location>
</feature>
<evidence type="ECO:0000256" key="10">
    <source>
        <dbReference type="SAM" id="MobiDB-lite"/>
    </source>
</evidence>
<keyword evidence="4 8" id="KW-0863">Zinc-finger</keyword>
<evidence type="ECO:0000313" key="13">
    <source>
        <dbReference type="EnsemblMetazoa" id="ENSAATROPP010914"/>
    </source>
</evidence>
<dbReference type="InterPro" id="IPR012934">
    <property type="entry name" value="Znf_AD"/>
</dbReference>
<feature type="binding site" evidence="9">
    <location>
        <position position="21"/>
    </location>
    <ligand>
        <name>Zn(2+)</name>
        <dbReference type="ChEBI" id="CHEBI:29105"/>
    </ligand>
</feature>
<dbReference type="SMART" id="SM00868">
    <property type="entry name" value="zf-AD"/>
    <property type="match status" value="1"/>
</dbReference>
<evidence type="ECO:0000256" key="3">
    <source>
        <dbReference type="ARBA" id="ARBA00022737"/>
    </source>
</evidence>
<feature type="compositionally biased region" description="Basic residues" evidence="10">
    <location>
        <begin position="219"/>
        <end position="229"/>
    </location>
</feature>
<evidence type="ECO:0000256" key="7">
    <source>
        <dbReference type="ARBA" id="ARBA00023242"/>
    </source>
</evidence>
<sequence length="570" mass="65040">MDKEEVWIPPVSLISALCRICVTPTDVDCSIYDTGQQEDGMTSLHMMMQKLFPTIFNDQQVASDQAMNWPCKVCQDCLRSVTGAYGLYELCLKSTDRLKKLLTEEGNAIPTDAVGMKVEQVYISDLVKTEFAESDAAEEQLASKSQESSQKILRSHRAHLSSKKRTTNSSQTISVKERKHKKDMVKDRQYQSSCDDEEDPSGFKHDGTDAEGTLDSKPSKKKRRLRQAKVSKTNALKEAKDGVENEHDQTDEPQSKIDLYRCQLCDGPTYASPSELTEHLRAVHPDQIRSCEQCPKVFMSEQAFQHHQYCHATKRSHFCTFCDKGFQTPGLLKSHIRMHTHRADYLCSLCGKEFNNKSNLRQHVRRHTGDKPWACSQCPGRFTTKGGLTSHQHTHTKVKAFSCDTCGSQFNKHYSLIKHQLIHTGTRPYSCEVCAMRFTSTYHVKRHMRTHTGEKPFKCTYCERSFAQSNDMVKHMRMHVGDNPYQCDRCDASYRLLSDLRNHYKEHYQPGEKVPGASSAEDDKGIRFTSTDILKLRYRKEMAQSSVDGYDGNADDRKMTIDATEFESAP</sequence>
<keyword evidence="2 9" id="KW-0479">Metal-binding</keyword>
<feature type="domain" description="C2H2-type" evidence="11">
    <location>
        <begin position="317"/>
        <end position="344"/>
    </location>
</feature>
<comment type="subcellular location">
    <subcellularLocation>
        <location evidence="1">Nucleus</location>
    </subcellularLocation>
</comment>
<evidence type="ECO:0000256" key="1">
    <source>
        <dbReference type="ARBA" id="ARBA00004123"/>
    </source>
</evidence>
<evidence type="ECO:0008006" key="15">
    <source>
        <dbReference type="Google" id="ProtNLM"/>
    </source>
</evidence>
<feature type="region of interest" description="Disordered" evidence="10">
    <location>
        <begin position="139"/>
        <end position="253"/>
    </location>
</feature>